<dbReference type="InterPro" id="IPR013786">
    <property type="entry name" value="AcylCoA_DH/ox_N"/>
</dbReference>
<protein>
    <recommendedName>
        <fullName evidence="9">3-methylmercaptopropionyl-CoA dehydrogenase</fullName>
        <ecNumber evidence="8">1.3.99.41</ecNumber>
    </recommendedName>
</protein>
<keyword evidence="16" id="KW-1185">Reference proteome</keyword>
<evidence type="ECO:0000256" key="2">
    <source>
        <dbReference type="ARBA" id="ARBA00009347"/>
    </source>
</evidence>
<organism evidence="15 16">
    <name type="scientific">Rivihabitans pingtungensis</name>
    <dbReference type="NCBI Taxonomy" id="1054498"/>
    <lineage>
        <taxon>Bacteria</taxon>
        <taxon>Pseudomonadati</taxon>
        <taxon>Pseudomonadota</taxon>
        <taxon>Betaproteobacteria</taxon>
        <taxon>Neisseriales</taxon>
        <taxon>Aquaspirillaceae</taxon>
        <taxon>Rivihabitans</taxon>
    </lineage>
</organism>
<dbReference type="InterPro" id="IPR009100">
    <property type="entry name" value="AcylCoA_DH/oxidase_NM_dom_sf"/>
</dbReference>
<dbReference type="SUPFAM" id="SSF56645">
    <property type="entry name" value="Acyl-CoA dehydrogenase NM domain-like"/>
    <property type="match status" value="1"/>
</dbReference>
<dbReference type="GO" id="GO:0016627">
    <property type="term" value="F:oxidoreductase activity, acting on the CH-CH group of donors"/>
    <property type="evidence" value="ECO:0007669"/>
    <property type="project" value="InterPro"/>
</dbReference>
<dbReference type="InterPro" id="IPR052166">
    <property type="entry name" value="Diverse_Acyl-CoA_DH"/>
</dbReference>
<feature type="domain" description="Acyl-CoA dehydrogenase/oxidase N-terminal" evidence="13">
    <location>
        <begin position="40"/>
        <end position="158"/>
    </location>
</feature>
<dbReference type="Gene3D" id="2.40.110.10">
    <property type="entry name" value="Butyryl-CoA Dehydrogenase, subunit A, domain 2"/>
    <property type="match status" value="1"/>
</dbReference>
<dbReference type="InterPro" id="IPR025878">
    <property type="entry name" value="Acyl-CoA_dh-like_C_dom"/>
</dbReference>
<evidence type="ECO:0000259" key="13">
    <source>
        <dbReference type="Pfam" id="PF02771"/>
    </source>
</evidence>
<name>A0A318KHN1_9NEIS</name>
<dbReference type="EC" id="1.3.99.41" evidence="8"/>
<dbReference type="InterPro" id="IPR006091">
    <property type="entry name" value="Acyl-CoA_Oxase/DH_mid-dom"/>
</dbReference>
<keyword evidence="5 10" id="KW-0560">Oxidoreductase</keyword>
<dbReference type="Gene3D" id="1.20.140.10">
    <property type="entry name" value="Butyryl-CoA Dehydrogenase, subunit A, domain 3"/>
    <property type="match status" value="1"/>
</dbReference>
<dbReference type="Pfam" id="PF02770">
    <property type="entry name" value="Acyl-CoA_dh_M"/>
    <property type="match status" value="1"/>
</dbReference>
<feature type="domain" description="Acyl-CoA dehydrogenase/oxidase C-terminal" evidence="11">
    <location>
        <begin position="286"/>
        <end position="451"/>
    </location>
</feature>
<evidence type="ECO:0000256" key="8">
    <source>
        <dbReference type="ARBA" id="ARBA00066694"/>
    </source>
</evidence>
<proteinExistence type="inferred from homology"/>
<accession>A0A318KHN1</accession>
<evidence type="ECO:0000259" key="12">
    <source>
        <dbReference type="Pfam" id="PF02770"/>
    </source>
</evidence>
<dbReference type="FunFam" id="2.40.110.10:FF:000031">
    <property type="entry name" value="Acyl-CoA dehydrogenase, putative"/>
    <property type="match status" value="1"/>
</dbReference>
<dbReference type="InterPro" id="IPR046373">
    <property type="entry name" value="Acyl-CoA_Oxase/DH_mid-dom_sf"/>
</dbReference>
<comment type="cofactor">
    <cofactor evidence="1 10">
        <name>FAD</name>
        <dbReference type="ChEBI" id="CHEBI:57692"/>
    </cofactor>
</comment>
<evidence type="ECO:0000256" key="6">
    <source>
        <dbReference type="ARBA" id="ARBA00051388"/>
    </source>
</evidence>
<evidence type="ECO:0000259" key="11">
    <source>
        <dbReference type="Pfam" id="PF00441"/>
    </source>
</evidence>
<sequence length="599" mass="63396">MMTSYTAPQRDMLFVLNHLAGLEAVSQLPGLEDATPDMAAAILDEAAKFAAGVLAPINASGDLQGCRWDNGVVTPADGFADAYASFCETGWNAMPAQPEFGGQGLPSLVSSAVQEMWKSANMAFALCPMLTLGAVNAIAEHASDELKAVYLPKMVSGEWTGTMNLTEPNAGSDLAAVRSRAVPAGDGSYRISGTKIFITWGEHDMAENIVHLVLARLPDAPEGVKGISLFIVPKYLVNADGSLGARNDLVCASIEHKLGIHASPTAVMVFGENDGAIGYLVGEPHKGLAYMFTMMNHARLNVGMEGVAISERAFQQALAYAKDRVQGKPMGDSSGQTRPILYHPDVRRMLMDMKSRIEAMRALAYQTAAHMDYAHHHPDEAVRREHQARVELLTPVVKGWCTETSINVTSTGIQVHGGMGFIEETGAAQHFRDARITTIYEGTTAIQANDLIGRKVAREGGSSLAVLLADIDATREQLLASGNAQLSAIGAALARGAGALAEARDWLLAHYASQPAQAAAGAVAFLKLTGVVAGGWMMARAAQVATQLLADGDSDTVFLNAKLATARYYADQVLPEAALYAAQITQGAASALALDEEGF</sequence>
<dbReference type="EMBL" id="QJKI01000029">
    <property type="protein sequence ID" value="PXX74678.1"/>
    <property type="molecule type" value="Genomic_DNA"/>
</dbReference>
<gene>
    <name evidence="15" type="ORF">DFR34_12914</name>
</gene>
<dbReference type="SUPFAM" id="SSF47203">
    <property type="entry name" value="Acyl-CoA dehydrogenase C-terminal domain-like"/>
    <property type="match status" value="1"/>
</dbReference>
<feature type="domain" description="Acetyl-CoA dehydrogenase-like C-terminal" evidence="14">
    <location>
        <begin position="468"/>
        <end position="595"/>
    </location>
</feature>
<dbReference type="InterPro" id="IPR036250">
    <property type="entry name" value="AcylCo_DH-like_C"/>
</dbReference>
<dbReference type="Pfam" id="PF02771">
    <property type="entry name" value="Acyl-CoA_dh_N"/>
    <property type="match status" value="1"/>
</dbReference>
<evidence type="ECO:0000313" key="15">
    <source>
        <dbReference type="EMBL" id="PXX74678.1"/>
    </source>
</evidence>
<dbReference type="Proteomes" id="UP000247555">
    <property type="component" value="Unassembled WGS sequence"/>
</dbReference>
<evidence type="ECO:0000256" key="3">
    <source>
        <dbReference type="ARBA" id="ARBA00022630"/>
    </source>
</evidence>
<keyword evidence="3 10" id="KW-0285">Flavoprotein</keyword>
<feature type="domain" description="Acyl-CoA oxidase/dehydrogenase middle" evidence="12">
    <location>
        <begin position="163"/>
        <end position="270"/>
    </location>
</feature>
<dbReference type="Gene3D" id="1.10.540.10">
    <property type="entry name" value="Acyl-CoA dehydrogenase/oxidase, N-terminal domain"/>
    <property type="match status" value="1"/>
</dbReference>
<keyword evidence="4 10" id="KW-0274">FAD</keyword>
<comment type="function">
    <text evidence="7">Involved in the assimilation of dimethylsulphoniopropionate (DMSP), an important compound in the fixation of carbon in marine phytoplankton, by mediating the conversion of 3-(methylthio)propanoyl-CoA (MMPA-CoA) to 3-(methylthio)acryloyl-CoA (MTA-CoA).</text>
</comment>
<dbReference type="InterPro" id="IPR037069">
    <property type="entry name" value="AcylCoA_DH/ox_N_sf"/>
</dbReference>
<evidence type="ECO:0000256" key="4">
    <source>
        <dbReference type="ARBA" id="ARBA00022827"/>
    </source>
</evidence>
<evidence type="ECO:0000259" key="14">
    <source>
        <dbReference type="Pfam" id="PF12806"/>
    </source>
</evidence>
<reference evidence="15 16" key="1">
    <citation type="submission" date="2018-05" db="EMBL/GenBank/DDBJ databases">
        <title>Genomic Encyclopedia of Type Strains, Phase IV (KMG-IV): sequencing the most valuable type-strain genomes for metagenomic binning, comparative biology and taxonomic classification.</title>
        <authorList>
            <person name="Goeker M."/>
        </authorList>
    </citation>
    <scope>NUCLEOTIDE SEQUENCE [LARGE SCALE GENOMIC DNA]</scope>
    <source>
        <strain evidence="15 16">DSM 29661</strain>
    </source>
</reference>
<dbReference type="Pfam" id="PF00441">
    <property type="entry name" value="Acyl-CoA_dh_1"/>
    <property type="match status" value="1"/>
</dbReference>
<dbReference type="AlphaFoldDB" id="A0A318KHN1"/>
<evidence type="ECO:0000256" key="7">
    <source>
        <dbReference type="ARBA" id="ARBA00058683"/>
    </source>
</evidence>
<comment type="caution">
    <text evidence="15">The sequence shown here is derived from an EMBL/GenBank/DDBJ whole genome shotgun (WGS) entry which is preliminary data.</text>
</comment>
<comment type="catalytic activity">
    <reaction evidence="6">
        <text>3-(methylsulfanyl)propanoyl-CoA + oxidized [electron-transfer flavoprotein] + H(+) = 3-(methylsulfanyl)acryloyl-CoA + reduced [electron-transfer flavoprotein]</text>
        <dbReference type="Rhea" id="RHEA:52612"/>
        <dbReference type="Rhea" id="RHEA-COMP:10685"/>
        <dbReference type="Rhea" id="RHEA-COMP:10686"/>
        <dbReference type="ChEBI" id="CHEBI:15378"/>
        <dbReference type="ChEBI" id="CHEBI:57692"/>
        <dbReference type="ChEBI" id="CHEBI:58307"/>
        <dbReference type="ChEBI" id="CHEBI:82815"/>
        <dbReference type="ChEBI" id="CHEBI:84994"/>
        <dbReference type="EC" id="1.3.99.41"/>
    </reaction>
    <physiologicalReaction direction="left-to-right" evidence="6">
        <dbReference type="Rhea" id="RHEA:52613"/>
    </physiologicalReaction>
</comment>
<dbReference type="PANTHER" id="PTHR42803">
    <property type="entry name" value="ACYL-COA DEHYDROGENASE"/>
    <property type="match status" value="1"/>
</dbReference>
<evidence type="ECO:0000256" key="9">
    <source>
        <dbReference type="ARBA" id="ARBA00069043"/>
    </source>
</evidence>
<dbReference type="Pfam" id="PF12806">
    <property type="entry name" value="Acyl-CoA_dh_C"/>
    <property type="match status" value="1"/>
</dbReference>
<evidence type="ECO:0000313" key="16">
    <source>
        <dbReference type="Proteomes" id="UP000247555"/>
    </source>
</evidence>
<dbReference type="PANTHER" id="PTHR42803:SF1">
    <property type="entry name" value="BROAD-SPECIFICITY LINEAR ACYL-COA DEHYDROGENASE FADE5"/>
    <property type="match status" value="1"/>
</dbReference>
<dbReference type="InterPro" id="IPR009075">
    <property type="entry name" value="AcylCo_DH/oxidase_C"/>
</dbReference>
<evidence type="ECO:0000256" key="10">
    <source>
        <dbReference type="RuleBase" id="RU362125"/>
    </source>
</evidence>
<evidence type="ECO:0000256" key="1">
    <source>
        <dbReference type="ARBA" id="ARBA00001974"/>
    </source>
</evidence>
<dbReference type="GO" id="GO:0050660">
    <property type="term" value="F:flavin adenine dinucleotide binding"/>
    <property type="evidence" value="ECO:0007669"/>
    <property type="project" value="InterPro"/>
</dbReference>
<evidence type="ECO:0000256" key="5">
    <source>
        <dbReference type="ARBA" id="ARBA00023002"/>
    </source>
</evidence>
<comment type="similarity">
    <text evidence="2 10">Belongs to the acyl-CoA dehydrogenase family.</text>
</comment>